<dbReference type="AlphaFoldDB" id="A0AAD5G2N7"/>
<accession>A0AAD5G2N7</accession>
<gene>
    <name evidence="4" type="ORF">M8C21_025198</name>
</gene>
<dbReference type="GO" id="GO:0043565">
    <property type="term" value="F:sequence-specific DNA binding"/>
    <property type="evidence" value="ECO:0007669"/>
    <property type="project" value="UniProtKB-ARBA"/>
</dbReference>
<dbReference type="PANTHER" id="PTHR21717:SF70">
    <property type="entry name" value="TELOMERE REPEAT-BINDING PROTEIN 2-RELATED"/>
    <property type="match status" value="1"/>
</dbReference>
<protein>
    <recommendedName>
        <fullName evidence="3">Telomere repeat-binding protein 1-6-like ubiquitin-like domain-containing protein</fullName>
    </recommendedName>
</protein>
<feature type="region of interest" description="Disordered" evidence="2">
    <location>
        <begin position="163"/>
        <end position="186"/>
    </location>
</feature>
<dbReference type="Pfam" id="PF23603">
    <property type="entry name" value="Ubiquitin_TPR1"/>
    <property type="match status" value="1"/>
</dbReference>
<feature type="domain" description="Telomere repeat-binding protein 1-6-like ubiquitin-like" evidence="3">
    <location>
        <begin position="214"/>
        <end position="240"/>
    </location>
</feature>
<evidence type="ECO:0000256" key="2">
    <source>
        <dbReference type="SAM" id="MobiDB-lite"/>
    </source>
</evidence>
<evidence type="ECO:0000259" key="3">
    <source>
        <dbReference type="Pfam" id="PF23603"/>
    </source>
</evidence>
<dbReference type="InterPro" id="IPR031105">
    <property type="entry name" value="TRP_plant"/>
</dbReference>
<keyword evidence="1" id="KW-0238">DNA-binding</keyword>
<name>A0AAD5G2N7_AMBAR</name>
<feature type="non-terminal residue" evidence="4">
    <location>
        <position position="240"/>
    </location>
</feature>
<evidence type="ECO:0000313" key="5">
    <source>
        <dbReference type="Proteomes" id="UP001206925"/>
    </source>
</evidence>
<comment type="caution">
    <text evidence="4">The sequence shown here is derived from an EMBL/GenBank/DDBJ whole genome shotgun (WGS) entry which is preliminary data.</text>
</comment>
<dbReference type="Proteomes" id="UP001206925">
    <property type="component" value="Unassembled WGS sequence"/>
</dbReference>
<reference evidence="4" key="1">
    <citation type="submission" date="2022-06" db="EMBL/GenBank/DDBJ databases">
        <title>Uncovering the hologenomic basis of an extraordinary plant invasion.</title>
        <authorList>
            <person name="Bieker V.C."/>
            <person name="Martin M.D."/>
            <person name="Gilbert T."/>
            <person name="Hodgins K."/>
            <person name="Battlay P."/>
            <person name="Petersen B."/>
            <person name="Wilson J."/>
        </authorList>
    </citation>
    <scope>NUCLEOTIDE SEQUENCE</scope>
    <source>
        <strain evidence="4">AA19_3_7</strain>
        <tissue evidence="4">Leaf</tissue>
    </source>
</reference>
<dbReference type="PANTHER" id="PTHR21717">
    <property type="entry name" value="TELOMERIC REPEAT BINDING PROTEIN"/>
    <property type="match status" value="1"/>
</dbReference>
<proteinExistence type="predicted"/>
<organism evidence="4 5">
    <name type="scientific">Ambrosia artemisiifolia</name>
    <name type="common">Common ragweed</name>
    <dbReference type="NCBI Taxonomy" id="4212"/>
    <lineage>
        <taxon>Eukaryota</taxon>
        <taxon>Viridiplantae</taxon>
        <taxon>Streptophyta</taxon>
        <taxon>Embryophyta</taxon>
        <taxon>Tracheophyta</taxon>
        <taxon>Spermatophyta</taxon>
        <taxon>Magnoliopsida</taxon>
        <taxon>eudicotyledons</taxon>
        <taxon>Gunneridae</taxon>
        <taxon>Pentapetalae</taxon>
        <taxon>asterids</taxon>
        <taxon>campanulids</taxon>
        <taxon>Asterales</taxon>
        <taxon>Asteraceae</taxon>
        <taxon>Asteroideae</taxon>
        <taxon>Heliantheae alliance</taxon>
        <taxon>Heliantheae</taxon>
        <taxon>Ambrosia</taxon>
    </lineage>
</organism>
<dbReference type="EMBL" id="JAMZMK010011625">
    <property type="protein sequence ID" value="KAI7726624.1"/>
    <property type="molecule type" value="Genomic_DNA"/>
</dbReference>
<keyword evidence="5" id="KW-1185">Reference proteome</keyword>
<feature type="compositionally biased region" description="Basic and acidic residues" evidence="2">
    <location>
        <begin position="169"/>
        <end position="181"/>
    </location>
</feature>
<sequence length="240" mass="27356">PSSGITVSDCSEKSKVDKVKAKVPFVDKVDEKNSKPITNEAPKAKPPVVYNISNNNNNVKFPFCKDNVNSVVRDYNDDDDEKFCGVTRDPNKNFKQSPRIGDRRIRRFLASKYWKTGPKLNDDVNFDDDVYSNNKTCYKRQRSLKDYPFKKRRLYELDNFSNSDDVVDSEEKPSPTRKDPIENGFNLGVKSEGGTKSLGLLAKQNPAFQHQDSHVKLKIRSFRVPELLFELPKTATVGSL</sequence>
<evidence type="ECO:0000313" key="4">
    <source>
        <dbReference type="EMBL" id="KAI7726624.1"/>
    </source>
</evidence>
<dbReference type="InterPro" id="IPR057625">
    <property type="entry name" value="TPR1-6-like_ubiquitin"/>
</dbReference>
<feature type="non-terminal residue" evidence="4">
    <location>
        <position position="1"/>
    </location>
</feature>
<evidence type="ECO:0000256" key="1">
    <source>
        <dbReference type="ARBA" id="ARBA00023125"/>
    </source>
</evidence>